<evidence type="ECO:0000313" key="3">
    <source>
        <dbReference type="Proteomes" id="UP000180036"/>
    </source>
</evidence>
<sequence length="67" mass="7979">MDGIEFLESVSQLGQIILLFSGYALYWRLGKTKRERRLTKYETFLRFFVMFGILAWALSFLALHLWS</sequence>
<organism evidence="2 3">
    <name type="scientific">Bacillus amyloliquefaciens</name>
    <name type="common">Bacillus velezensis</name>
    <dbReference type="NCBI Taxonomy" id="1390"/>
    <lineage>
        <taxon>Bacteria</taxon>
        <taxon>Bacillati</taxon>
        <taxon>Bacillota</taxon>
        <taxon>Bacilli</taxon>
        <taxon>Bacillales</taxon>
        <taxon>Bacillaceae</taxon>
        <taxon>Bacillus</taxon>
        <taxon>Bacillus amyloliquefaciens group</taxon>
    </lineage>
</organism>
<protein>
    <submittedName>
        <fullName evidence="2">Uncharacterized protein</fullName>
    </submittedName>
</protein>
<dbReference type="AlphaFoldDB" id="A0AAP7T9X9"/>
<keyword evidence="1" id="KW-1133">Transmembrane helix</keyword>
<keyword evidence="1" id="KW-0812">Transmembrane</keyword>
<proteinExistence type="predicted"/>
<feature type="transmembrane region" description="Helical" evidence="1">
    <location>
        <begin position="6"/>
        <end position="26"/>
    </location>
</feature>
<accession>A0AAP7T9X9</accession>
<dbReference type="Proteomes" id="UP000180036">
    <property type="component" value="Unassembled WGS sequence"/>
</dbReference>
<feature type="transmembrane region" description="Helical" evidence="1">
    <location>
        <begin position="47"/>
        <end position="66"/>
    </location>
</feature>
<name>A0AAP7T9X9_BACAM</name>
<dbReference type="EMBL" id="MOEA01000004">
    <property type="protein sequence ID" value="OIK19823.1"/>
    <property type="molecule type" value="Genomic_DNA"/>
</dbReference>
<comment type="caution">
    <text evidence="2">The sequence shown here is derived from an EMBL/GenBank/DDBJ whole genome shotgun (WGS) entry which is preliminary data.</text>
</comment>
<dbReference type="RefSeq" id="WP_071348291.1">
    <property type="nucleotide sequence ID" value="NZ_MOEA01000004.1"/>
</dbReference>
<evidence type="ECO:0000313" key="2">
    <source>
        <dbReference type="EMBL" id="OIK19823.1"/>
    </source>
</evidence>
<keyword evidence="1" id="KW-0472">Membrane</keyword>
<reference evidence="2 3" key="1">
    <citation type="submission" date="2016-10" db="EMBL/GenBank/DDBJ databases">
        <authorList>
            <person name="Marach S."/>
            <person name="Prathuangwong S."/>
            <person name="Takikawa Y."/>
            <person name="Dohra H."/>
        </authorList>
    </citation>
    <scope>NUCLEOTIDE SEQUENCE [LARGE SCALE GENOMIC DNA]</scope>
    <source>
        <strain evidence="2 3">K2</strain>
    </source>
</reference>
<evidence type="ECO:0000256" key="1">
    <source>
        <dbReference type="SAM" id="Phobius"/>
    </source>
</evidence>
<gene>
    <name evidence="2" type="ORF">BKP66_15975</name>
</gene>